<dbReference type="AlphaFoldDB" id="A0A8X6FK33"/>
<sequence>MSLYATRSKEAKIMVPMSAGDLVWFDPGIGYLLPGEVADFSKPAQVITVQALISGKPQNFTLHNLESVRKRQDLGPNGFEDMIELIDLNEASLLWNLKIRYDKEMIYVIVTSAKNQFVRNRKSYVKLIHQMSFIVLIVVASNNAVSVSK</sequence>
<proteinExistence type="predicted"/>
<dbReference type="InterPro" id="IPR027417">
    <property type="entry name" value="P-loop_NTPase"/>
</dbReference>
<evidence type="ECO:0000256" key="2">
    <source>
        <dbReference type="ARBA" id="ARBA00022840"/>
    </source>
</evidence>
<keyword evidence="1" id="KW-0547">Nucleotide-binding</keyword>
<evidence type="ECO:0000313" key="3">
    <source>
        <dbReference type="EMBL" id="GFQ81822.1"/>
    </source>
</evidence>
<keyword evidence="2" id="KW-0067">ATP-binding</keyword>
<dbReference type="Gene3D" id="3.40.850.10">
    <property type="entry name" value="Kinesin motor domain"/>
    <property type="match status" value="1"/>
</dbReference>
<accession>A0A8X6FK33</accession>
<dbReference type="GO" id="GO:0005524">
    <property type="term" value="F:ATP binding"/>
    <property type="evidence" value="ECO:0007669"/>
    <property type="project" value="UniProtKB-KW"/>
</dbReference>
<dbReference type="EMBL" id="BMAO01012496">
    <property type="protein sequence ID" value="GFQ81822.1"/>
    <property type="molecule type" value="Genomic_DNA"/>
</dbReference>
<reference evidence="3" key="1">
    <citation type="submission" date="2020-07" db="EMBL/GenBank/DDBJ databases">
        <title>Multicomponent nature underlies the extraordinary mechanical properties of spider dragline silk.</title>
        <authorList>
            <person name="Kono N."/>
            <person name="Nakamura H."/>
            <person name="Mori M."/>
            <person name="Yoshida Y."/>
            <person name="Ohtoshi R."/>
            <person name="Malay A.D."/>
            <person name="Moran D.A.P."/>
            <person name="Tomita M."/>
            <person name="Numata K."/>
            <person name="Arakawa K."/>
        </authorList>
    </citation>
    <scope>NUCLEOTIDE SEQUENCE</scope>
</reference>
<dbReference type="Proteomes" id="UP000887116">
    <property type="component" value="Unassembled WGS sequence"/>
</dbReference>
<keyword evidence="4" id="KW-1185">Reference proteome</keyword>
<comment type="caution">
    <text evidence="3">The sequence shown here is derived from an EMBL/GenBank/DDBJ whole genome shotgun (WGS) entry which is preliminary data.</text>
</comment>
<name>A0A8X6FK33_TRICU</name>
<protein>
    <submittedName>
        <fullName evidence="3">Uncharacterized protein</fullName>
    </submittedName>
</protein>
<gene>
    <name evidence="3" type="primary">NCL1_13088</name>
    <name evidence="3" type="ORF">TNCT_233751</name>
</gene>
<dbReference type="OrthoDB" id="6411992at2759"/>
<dbReference type="SUPFAM" id="SSF52540">
    <property type="entry name" value="P-loop containing nucleoside triphosphate hydrolases"/>
    <property type="match status" value="1"/>
</dbReference>
<evidence type="ECO:0000313" key="4">
    <source>
        <dbReference type="Proteomes" id="UP000887116"/>
    </source>
</evidence>
<dbReference type="InterPro" id="IPR036961">
    <property type="entry name" value="Kinesin_motor_dom_sf"/>
</dbReference>
<organism evidence="3 4">
    <name type="scientific">Trichonephila clavata</name>
    <name type="common">Joro spider</name>
    <name type="synonym">Nephila clavata</name>
    <dbReference type="NCBI Taxonomy" id="2740835"/>
    <lineage>
        <taxon>Eukaryota</taxon>
        <taxon>Metazoa</taxon>
        <taxon>Ecdysozoa</taxon>
        <taxon>Arthropoda</taxon>
        <taxon>Chelicerata</taxon>
        <taxon>Arachnida</taxon>
        <taxon>Araneae</taxon>
        <taxon>Araneomorphae</taxon>
        <taxon>Entelegynae</taxon>
        <taxon>Araneoidea</taxon>
        <taxon>Nephilidae</taxon>
        <taxon>Trichonephila</taxon>
    </lineage>
</organism>
<evidence type="ECO:0000256" key="1">
    <source>
        <dbReference type="ARBA" id="ARBA00022741"/>
    </source>
</evidence>